<evidence type="ECO:0000259" key="3">
    <source>
        <dbReference type="Pfam" id="PF06580"/>
    </source>
</evidence>
<evidence type="ECO:0000313" key="5">
    <source>
        <dbReference type="Proteomes" id="UP000682713"/>
    </source>
</evidence>
<dbReference type="InterPro" id="IPR036890">
    <property type="entry name" value="HATPase_C_sf"/>
</dbReference>
<dbReference type="Pfam" id="PF06580">
    <property type="entry name" value="His_kinase"/>
    <property type="match status" value="1"/>
</dbReference>
<evidence type="ECO:0000313" key="4">
    <source>
        <dbReference type="EMBL" id="MBS4201021.1"/>
    </source>
</evidence>
<gene>
    <name evidence="4" type="ORF">KHA93_15390</name>
</gene>
<dbReference type="RefSeq" id="WP_213111545.1">
    <property type="nucleotide sequence ID" value="NZ_JAGYPJ010000001.1"/>
</dbReference>
<dbReference type="GO" id="GO:0000155">
    <property type="term" value="F:phosphorelay sensor kinase activity"/>
    <property type="evidence" value="ECO:0007669"/>
    <property type="project" value="InterPro"/>
</dbReference>
<dbReference type="EMBL" id="JAGYPJ010000001">
    <property type="protein sequence ID" value="MBS4201021.1"/>
    <property type="molecule type" value="Genomic_DNA"/>
</dbReference>
<name>A0A942YP73_9BACI</name>
<proteinExistence type="predicted"/>
<dbReference type="AlphaFoldDB" id="A0A942YP73"/>
<reference evidence="4 5" key="1">
    <citation type="submission" date="2021-05" db="EMBL/GenBank/DDBJ databases">
        <title>Novel Bacillus species.</title>
        <authorList>
            <person name="Liu G."/>
        </authorList>
    </citation>
    <scope>NUCLEOTIDE SEQUENCE [LARGE SCALE GENOMIC DNA]</scope>
    <source>
        <strain evidence="4 5">FJAT-49732</strain>
    </source>
</reference>
<feature type="domain" description="Histidine kinase/HSP90-like ATPase" evidence="2">
    <location>
        <begin position="152"/>
        <end position="248"/>
    </location>
</feature>
<dbReference type="InterPro" id="IPR010559">
    <property type="entry name" value="Sig_transdc_His_kin_internal"/>
</dbReference>
<organism evidence="4 5">
    <name type="scientific">Lederbergia citrisecunda</name>
    <dbReference type="NCBI Taxonomy" id="2833583"/>
    <lineage>
        <taxon>Bacteria</taxon>
        <taxon>Bacillati</taxon>
        <taxon>Bacillota</taxon>
        <taxon>Bacilli</taxon>
        <taxon>Bacillales</taxon>
        <taxon>Bacillaceae</taxon>
        <taxon>Lederbergia</taxon>
    </lineage>
</organism>
<keyword evidence="1" id="KW-1133">Transmembrane helix</keyword>
<dbReference type="InterPro" id="IPR003594">
    <property type="entry name" value="HATPase_dom"/>
</dbReference>
<protein>
    <submittedName>
        <fullName evidence="4">Histidine kinase</fullName>
    </submittedName>
</protein>
<dbReference type="SUPFAM" id="SSF55874">
    <property type="entry name" value="ATPase domain of HSP90 chaperone/DNA topoisomerase II/histidine kinase"/>
    <property type="match status" value="1"/>
</dbReference>
<dbReference type="PANTHER" id="PTHR34220">
    <property type="entry name" value="SENSOR HISTIDINE KINASE YPDA"/>
    <property type="match status" value="1"/>
</dbReference>
<dbReference type="Proteomes" id="UP000682713">
    <property type="component" value="Unassembled WGS sequence"/>
</dbReference>
<keyword evidence="4" id="KW-0418">Kinase</keyword>
<keyword evidence="1" id="KW-0812">Transmembrane</keyword>
<accession>A0A942YP73</accession>
<evidence type="ECO:0000259" key="2">
    <source>
        <dbReference type="Pfam" id="PF02518"/>
    </source>
</evidence>
<dbReference type="InterPro" id="IPR050640">
    <property type="entry name" value="Bact_2-comp_sensor_kinase"/>
</dbReference>
<dbReference type="PANTHER" id="PTHR34220:SF7">
    <property type="entry name" value="SENSOR HISTIDINE KINASE YPDA"/>
    <property type="match status" value="1"/>
</dbReference>
<dbReference type="Pfam" id="PF02518">
    <property type="entry name" value="HATPase_c"/>
    <property type="match status" value="1"/>
</dbReference>
<feature type="transmembrane region" description="Helical" evidence="1">
    <location>
        <begin position="6"/>
        <end position="28"/>
    </location>
</feature>
<sequence length="268" mass="31104">MVSYESFFLLILISVLGPVVGLITLIFFNAFERQVYMLEVENTQVLLEKELETSKYIQLNQQIQPHFLFNALNSMLGLIRLKRYERLENVFEHMVLYLRSKYNEEKSLYTLREELEYTRHFIAIQQLRFGERLHVNWNVEEEIEEAMIVPYVLQTLVENAFKHGIESVEGEGILNITVRSTGEERLNLTVEDNGPGFKYHPLSGDYQVGVGLMNITKRLNLLFGEEAQIDFLLNNKKETGGKVKVSLPKIFNIDELGGDNEHEYSSFG</sequence>
<keyword evidence="4" id="KW-0808">Transferase</keyword>
<keyword evidence="1" id="KW-0472">Membrane</keyword>
<evidence type="ECO:0000256" key="1">
    <source>
        <dbReference type="SAM" id="Phobius"/>
    </source>
</evidence>
<dbReference type="GO" id="GO:0016020">
    <property type="term" value="C:membrane"/>
    <property type="evidence" value="ECO:0007669"/>
    <property type="project" value="InterPro"/>
</dbReference>
<dbReference type="Gene3D" id="3.30.565.10">
    <property type="entry name" value="Histidine kinase-like ATPase, C-terminal domain"/>
    <property type="match status" value="1"/>
</dbReference>
<keyword evidence="5" id="KW-1185">Reference proteome</keyword>
<feature type="domain" description="Signal transduction histidine kinase internal region" evidence="3">
    <location>
        <begin position="58"/>
        <end position="133"/>
    </location>
</feature>
<comment type="caution">
    <text evidence="4">The sequence shown here is derived from an EMBL/GenBank/DDBJ whole genome shotgun (WGS) entry which is preliminary data.</text>
</comment>